<keyword evidence="5" id="KW-0539">Nucleus</keyword>
<evidence type="ECO:0000256" key="3">
    <source>
        <dbReference type="ARBA" id="ARBA00023125"/>
    </source>
</evidence>
<protein>
    <recommendedName>
        <fullName evidence="7">WRKY domain-containing protein</fullName>
    </recommendedName>
</protein>
<gene>
    <name evidence="8" type="ORF">VNO78_20293</name>
    <name evidence="9" type="ORF">VNO78_20296</name>
</gene>
<reference evidence="9 10" key="1">
    <citation type="submission" date="2024-01" db="EMBL/GenBank/DDBJ databases">
        <title>The genomes of 5 underutilized Papilionoideae crops provide insights into root nodulation and disease resistanc.</title>
        <authorList>
            <person name="Jiang F."/>
        </authorList>
    </citation>
    <scope>NUCLEOTIDE SEQUENCE [LARGE SCALE GENOMIC DNA]</scope>
    <source>
        <strain evidence="9">DUOXIRENSHENG_FW03</strain>
        <tissue evidence="9">Leaves</tissue>
    </source>
</reference>
<evidence type="ECO:0000313" key="8">
    <source>
        <dbReference type="EMBL" id="KAK7391870.1"/>
    </source>
</evidence>
<keyword evidence="4" id="KW-0804">Transcription</keyword>
<dbReference type="GO" id="GO:0005634">
    <property type="term" value="C:nucleus"/>
    <property type="evidence" value="ECO:0007669"/>
    <property type="project" value="UniProtKB-SubCell"/>
</dbReference>
<evidence type="ECO:0000259" key="7">
    <source>
        <dbReference type="PROSITE" id="PS50811"/>
    </source>
</evidence>
<dbReference type="GO" id="GO:0003700">
    <property type="term" value="F:DNA-binding transcription factor activity"/>
    <property type="evidence" value="ECO:0007669"/>
    <property type="project" value="InterPro"/>
</dbReference>
<dbReference type="InterPro" id="IPR036576">
    <property type="entry name" value="WRKY_dom_sf"/>
</dbReference>
<comment type="subcellular location">
    <subcellularLocation>
        <location evidence="1">Nucleus</location>
    </subcellularLocation>
</comment>
<evidence type="ECO:0000256" key="5">
    <source>
        <dbReference type="ARBA" id="ARBA00023242"/>
    </source>
</evidence>
<evidence type="ECO:0000256" key="6">
    <source>
        <dbReference type="SAM" id="MobiDB-lite"/>
    </source>
</evidence>
<keyword evidence="10" id="KW-1185">Reference proteome</keyword>
<dbReference type="PROSITE" id="PS50811">
    <property type="entry name" value="WRKY"/>
    <property type="match status" value="1"/>
</dbReference>
<keyword evidence="3" id="KW-0238">DNA-binding</keyword>
<dbReference type="Gene3D" id="2.20.25.80">
    <property type="entry name" value="WRKY domain"/>
    <property type="match status" value="1"/>
</dbReference>
<keyword evidence="2" id="KW-0805">Transcription regulation</keyword>
<feature type="compositionally biased region" description="Polar residues" evidence="6">
    <location>
        <begin position="1"/>
        <end position="11"/>
    </location>
</feature>
<dbReference type="Proteomes" id="UP001386955">
    <property type="component" value="Unassembled WGS sequence"/>
</dbReference>
<dbReference type="Pfam" id="PF03106">
    <property type="entry name" value="WRKY"/>
    <property type="match status" value="1"/>
</dbReference>
<sequence>MSTDMENNSHSEIICVSVSGSDERGSHDFSETEERSGSDLHLNNEPIFYPISEVYADDHNCLEAMEECQGVAPALDMPLIDFTARINEKIMKELICLSEEESETRSTEFGFGNNIQTLPSTELGLAVCSFEGNIQSSTSTDLDLELKMSVGWSEQGCRWRKRKILKIESRIEDDGYRWRKYGEKTMRDNIHPR</sequence>
<dbReference type="GO" id="GO:0043565">
    <property type="term" value="F:sequence-specific DNA binding"/>
    <property type="evidence" value="ECO:0007669"/>
    <property type="project" value="InterPro"/>
</dbReference>
<dbReference type="AlphaFoldDB" id="A0AAN9S918"/>
<evidence type="ECO:0000256" key="2">
    <source>
        <dbReference type="ARBA" id="ARBA00023015"/>
    </source>
</evidence>
<comment type="caution">
    <text evidence="9">The sequence shown here is derived from an EMBL/GenBank/DDBJ whole genome shotgun (WGS) entry which is preliminary data.</text>
</comment>
<feature type="region of interest" description="Disordered" evidence="6">
    <location>
        <begin position="1"/>
        <end position="42"/>
    </location>
</feature>
<name>A0AAN9S918_PSOTE</name>
<organism evidence="9 10">
    <name type="scientific">Psophocarpus tetragonolobus</name>
    <name type="common">Winged bean</name>
    <name type="synonym">Dolichos tetragonolobus</name>
    <dbReference type="NCBI Taxonomy" id="3891"/>
    <lineage>
        <taxon>Eukaryota</taxon>
        <taxon>Viridiplantae</taxon>
        <taxon>Streptophyta</taxon>
        <taxon>Embryophyta</taxon>
        <taxon>Tracheophyta</taxon>
        <taxon>Spermatophyta</taxon>
        <taxon>Magnoliopsida</taxon>
        <taxon>eudicotyledons</taxon>
        <taxon>Gunneridae</taxon>
        <taxon>Pentapetalae</taxon>
        <taxon>rosids</taxon>
        <taxon>fabids</taxon>
        <taxon>Fabales</taxon>
        <taxon>Fabaceae</taxon>
        <taxon>Papilionoideae</taxon>
        <taxon>50 kb inversion clade</taxon>
        <taxon>NPAAA clade</taxon>
        <taxon>indigoferoid/millettioid clade</taxon>
        <taxon>Phaseoleae</taxon>
        <taxon>Psophocarpus</taxon>
    </lineage>
</organism>
<dbReference type="InterPro" id="IPR003657">
    <property type="entry name" value="WRKY_dom"/>
</dbReference>
<dbReference type="SUPFAM" id="SSF118290">
    <property type="entry name" value="WRKY DNA-binding domain"/>
    <property type="match status" value="1"/>
</dbReference>
<evidence type="ECO:0000256" key="1">
    <source>
        <dbReference type="ARBA" id="ARBA00004123"/>
    </source>
</evidence>
<feature type="compositionally biased region" description="Basic and acidic residues" evidence="6">
    <location>
        <begin position="21"/>
        <end position="38"/>
    </location>
</feature>
<evidence type="ECO:0000313" key="9">
    <source>
        <dbReference type="EMBL" id="KAK7391873.1"/>
    </source>
</evidence>
<evidence type="ECO:0000256" key="4">
    <source>
        <dbReference type="ARBA" id="ARBA00023163"/>
    </source>
</evidence>
<feature type="domain" description="WRKY" evidence="7">
    <location>
        <begin position="167"/>
        <end position="193"/>
    </location>
</feature>
<proteinExistence type="predicted"/>
<evidence type="ECO:0000313" key="10">
    <source>
        <dbReference type="Proteomes" id="UP001386955"/>
    </source>
</evidence>
<dbReference type="EMBL" id="JAYMYS010000005">
    <property type="protein sequence ID" value="KAK7391870.1"/>
    <property type="molecule type" value="Genomic_DNA"/>
</dbReference>
<dbReference type="EMBL" id="JAYMYS010000005">
    <property type="protein sequence ID" value="KAK7391873.1"/>
    <property type="molecule type" value="Genomic_DNA"/>
</dbReference>
<accession>A0AAN9S918</accession>